<dbReference type="HOGENOM" id="CLU_059326_3_0_6"/>
<dbReference type="RefSeq" id="WP_012271626.1">
    <property type="nucleotide sequence ID" value="NC_010322.1"/>
</dbReference>
<dbReference type="Pfam" id="PF04333">
    <property type="entry name" value="MlaA"/>
    <property type="match status" value="1"/>
</dbReference>
<reference evidence="5 6" key="1">
    <citation type="submission" date="2008-01" db="EMBL/GenBank/DDBJ databases">
        <title>Complete sequence of Pseudomonas putida GB-1.</title>
        <authorList>
            <consortium name="US DOE Joint Genome Institute"/>
            <person name="Copeland A."/>
            <person name="Lucas S."/>
            <person name="Lapidus A."/>
            <person name="Barry K."/>
            <person name="Glavina del Rio T."/>
            <person name="Dalin E."/>
            <person name="Tice H."/>
            <person name="Pitluck S."/>
            <person name="Bruce D."/>
            <person name="Goodwin L."/>
            <person name="Chertkov O."/>
            <person name="Brettin T."/>
            <person name="Detter J.C."/>
            <person name="Han C."/>
            <person name="Kuske C.R."/>
            <person name="Schmutz J."/>
            <person name="Larimer F."/>
            <person name="Land M."/>
            <person name="Hauser L."/>
            <person name="Kyrpides N."/>
            <person name="Kim E."/>
            <person name="McCarthy J.K."/>
            <person name="Richardson P."/>
        </authorList>
    </citation>
    <scope>NUCLEOTIDE SEQUENCE [LARGE SCALE GENOMIC DNA]</scope>
    <source>
        <strain evidence="5 6">GB-1</strain>
    </source>
</reference>
<evidence type="ECO:0000313" key="5">
    <source>
        <dbReference type="EMBL" id="ABY97873.1"/>
    </source>
</evidence>
<dbReference type="eggNOG" id="COG2853">
    <property type="taxonomic scope" value="Bacteria"/>
</dbReference>
<evidence type="ECO:0000256" key="4">
    <source>
        <dbReference type="SAM" id="SignalP"/>
    </source>
</evidence>
<proteinExistence type="inferred from homology"/>
<feature type="signal peptide" evidence="4">
    <location>
        <begin position="1"/>
        <end position="32"/>
    </location>
</feature>
<dbReference type="GO" id="GO:0016020">
    <property type="term" value="C:membrane"/>
    <property type="evidence" value="ECO:0007669"/>
    <property type="project" value="InterPro"/>
</dbReference>
<organism evidence="5 6">
    <name type="scientific">Pseudomonas putida (strain GB-1)</name>
    <dbReference type="NCBI Taxonomy" id="76869"/>
    <lineage>
        <taxon>Bacteria</taxon>
        <taxon>Pseudomonadati</taxon>
        <taxon>Pseudomonadota</taxon>
        <taxon>Gammaproteobacteria</taxon>
        <taxon>Pseudomonadales</taxon>
        <taxon>Pseudomonadaceae</taxon>
        <taxon>Pseudomonas</taxon>
    </lineage>
</organism>
<evidence type="ECO:0000313" key="6">
    <source>
        <dbReference type="Proteomes" id="UP000002157"/>
    </source>
</evidence>
<dbReference type="GO" id="GO:0120010">
    <property type="term" value="P:intermembrane phospholipid transfer"/>
    <property type="evidence" value="ECO:0007669"/>
    <property type="project" value="TreeGrafter"/>
</dbReference>
<dbReference type="PANTHER" id="PTHR30035:SF3">
    <property type="entry name" value="INTERMEMBRANE PHOSPHOLIPID TRANSPORT SYSTEM LIPOPROTEIN MLAA"/>
    <property type="match status" value="1"/>
</dbReference>
<comment type="similarity">
    <text evidence="1">Belongs to the MlaA family.</text>
</comment>
<dbReference type="Proteomes" id="UP000002157">
    <property type="component" value="Chromosome"/>
</dbReference>
<keyword evidence="2 4" id="KW-0732">Signal</keyword>
<dbReference type="PRINTS" id="PR01805">
    <property type="entry name" value="VACJLIPOPROT"/>
</dbReference>
<name>B0KKG7_PSEPG</name>
<evidence type="ECO:0000256" key="3">
    <source>
        <dbReference type="SAM" id="MobiDB-lite"/>
    </source>
</evidence>
<evidence type="ECO:0000256" key="1">
    <source>
        <dbReference type="ARBA" id="ARBA00010634"/>
    </source>
</evidence>
<evidence type="ECO:0000256" key="2">
    <source>
        <dbReference type="ARBA" id="ARBA00022729"/>
    </source>
</evidence>
<feature type="region of interest" description="Disordered" evidence="3">
    <location>
        <begin position="240"/>
        <end position="260"/>
    </location>
</feature>
<accession>B0KKG7</accession>
<dbReference type="AlphaFoldDB" id="B0KKG7"/>
<protein>
    <submittedName>
        <fullName evidence="5">VacJ family lipoprotein</fullName>
    </submittedName>
</protein>
<dbReference type="PROSITE" id="PS51257">
    <property type="entry name" value="PROKAR_LIPOPROTEIN"/>
    <property type="match status" value="1"/>
</dbReference>
<feature type="chain" id="PRO_5002749499" evidence="4">
    <location>
        <begin position="33"/>
        <end position="260"/>
    </location>
</feature>
<dbReference type="KEGG" id="ppg:PputGB1_1970"/>
<dbReference type="InterPro" id="IPR007428">
    <property type="entry name" value="MlaA"/>
</dbReference>
<dbReference type="EMBL" id="CP000926">
    <property type="protein sequence ID" value="ABY97873.1"/>
    <property type="molecule type" value="Genomic_DNA"/>
</dbReference>
<dbReference type="PANTHER" id="PTHR30035">
    <property type="entry name" value="LIPOPROTEIN VACJ-RELATED"/>
    <property type="match status" value="1"/>
</dbReference>
<keyword evidence="5" id="KW-0449">Lipoprotein</keyword>
<sequence length="260" mass="27514">MSRSSSTSRSARSAALALSLLMAAGCSQRAPASMACGPVAYQVSDPAEPANRVVFAFNRTVDDYLLTPVARGYTALPDFAQQGVHNFASNFGEPKVFANDLLQGNGERAMTSLTRFIFNTTLGVAGLVDVSGKMGLSQHRSDFGQTFGVWGIGNGPIVELPLLGSHNLRDATGTVLSMAVDPFGDHSDTVDTLTTVATAGHVVDGRAAALPVTDLLHTWPDYYLAMRDYTAQQRSNLVAQGKAGEPGTWQAKCPQVPGHE</sequence>
<gene>
    <name evidence="5" type="ordered locus">PputGB1_1970</name>
</gene>